<dbReference type="SUPFAM" id="SSF82171">
    <property type="entry name" value="DPP6 N-terminal domain-like"/>
    <property type="match status" value="1"/>
</dbReference>
<sequence>MCRTGFAVAADGSYAACLAEASGSGGRWFAERWTLSGPEPYAVPLPGAQPEEVSAKVLPLSDGRVLLMRRLADRHDVVLLHPAGPGTAEVPVCSLPGTDVRLLPPSPAAGSAFALVPGPAGGTEIRQVHGPGGPVRVAAVAGRCTGGVWLDRTGRFLAVDRERDGRTKTVAVDLHTGEVTDLLRITEDSDDRLLLAEPDSGLLVLRSDATGTSRLGWGVLGSGAPVRFPDSLRPDGLLLTPVAASPGHGLALVALRAGAPGGAESLALWRPGAGRPNWRPAPAGWLGPTALWLPDTPLRLPFSLPDGSLALASYDAPSVCPPAPAGAPQSTAVRAPVTPVTRTAEVLPLQDAPLPRGDARA</sequence>
<reference evidence="1 2" key="1">
    <citation type="submission" date="2021-01" db="EMBL/GenBank/DDBJ databases">
        <title>Streptomyces acididurans sp. nov., isolated from a peat swamp forest soil.</title>
        <authorList>
            <person name="Chantavorakit T."/>
            <person name="Duangmal K."/>
        </authorList>
    </citation>
    <scope>NUCLEOTIDE SEQUENCE [LARGE SCALE GENOMIC DNA]</scope>
    <source>
        <strain evidence="1 2">KK5PA1</strain>
    </source>
</reference>
<name>A0ABS2TXK7_9ACTN</name>
<dbReference type="EMBL" id="JADKYB010000015">
    <property type="protein sequence ID" value="MBM9508069.1"/>
    <property type="molecule type" value="Genomic_DNA"/>
</dbReference>
<accession>A0ABS2TXK7</accession>
<protein>
    <submittedName>
        <fullName evidence="1">Uncharacterized protein</fullName>
    </submittedName>
</protein>
<evidence type="ECO:0000313" key="2">
    <source>
        <dbReference type="Proteomes" id="UP000749040"/>
    </source>
</evidence>
<proteinExistence type="predicted"/>
<dbReference type="Proteomes" id="UP000749040">
    <property type="component" value="Unassembled WGS sequence"/>
</dbReference>
<gene>
    <name evidence="1" type="ORF">ITX44_26660</name>
</gene>
<organism evidence="1 2">
    <name type="scientific">Actinacidiphila acididurans</name>
    <dbReference type="NCBI Taxonomy" id="2784346"/>
    <lineage>
        <taxon>Bacteria</taxon>
        <taxon>Bacillati</taxon>
        <taxon>Actinomycetota</taxon>
        <taxon>Actinomycetes</taxon>
        <taxon>Kitasatosporales</taxon>
        <taxon>Streptomycetaceae</taxon>
        <taxon>Actinacidiphila</taxon>
    </lineage>
</organism>
<evidence type="ECO:0000313" key="1">
    <source>
        <dbReference type="EMBL" id="MBM9508069.1"/>
    </source>
</evidence>
<keyword evidence="2" id="KW-1185">Reference proteome</keyword>
<comment type="caution">
    <text evidence="1">The sequence shown here is derived from an EMBL/GenBank/DDBJ whole genome shotgun (WGS) entry which is preliminary data.</text>
</comment>